<dbReference type="RefSeq" id="WP_152276664.1">
    <property type="nucleotide sequence ID" value="NZ_WEKV01000008.1"/>
</dbReference>
<sequence>MARNAQTTTRPGDTRLEAAALLLAAFTALVAIARSDAAATVCAAPRVVARPAPAVGPIAAPPSAQEREAEAAQQATLRDMLLHD</sequence>
<protein>
    <submittedName>
        <fullName evidence="1">Uncharacterized protein</fullName>
    </submittedName>
</protein>
<dbReference type="Proteomes" id="UP000469949">
    <property type="component" value="Unassembled WGS sequence"/>
</dbReference>
<dbReference type="EMBL" id="WEKV01000008">
    <property type="protein sequence ID" value="KAB7786356.1"/>
    <property type="molecule type" value="Genomic_DNA"/>
</dbReference>
<evidence type="ECO:0000313" key="2">
    <source>
        <dbReference type="Proteomes" id="UP000469949"/>
    </source>
</evidence>
<evidence type="ECO:0000313" key="1">
    <source>
        <dbReference type="EMBL" id="KAB7786356.1"/>
    </source>
</evidence>
<name>A0A833JAG4_9HYPH</name>
<comment type="caution">
    <text evidence="1">The sequence shown here is derived from an EMBL/GenBank/DDBJ whole genome shotgun (WGS) entry which is preliminary data.</text>
</comment>
<accession>A0A833JAG4</accession>
<proteinExistence type="predicted"/>
<reference evidence="1 2" key="1">
    <citation type="submission" date="2019-10" db="EMBL/GenBank/DDBJ databases">
        <title>Draft Genome Sequence of the Caffeine Degrading Methylotroph Methylorubrum populi PINKEL.</title>
        <authorList>
            <person name="Dawson S.C."/>
            <person name="Zhang X."/>
            <person name="Wright M.E."/>
            <person name="Sharma G."/>
            <person name="Langner J.T."/>
            <person name="Ditty J.L."/>
            <person name="Subuyuj G.A."/>
        </authorList>
    </citation>
    <scope>NUCLEOTIDE SEQUENCE [LARGE SCALE GENOMIC DNA]</scope>
    <source>
        <strain evidence="1 2">Pinkel</strain>
    </source>
</reference>
<dbReference type="AlphaFoldDB" id="A0A833JAG4"/>
<gene>
    <name evidence="1" type="ORF">F8B43_1757</name>
</gene>
<organism evidence="1 2">
    <name type="scientific">Methylorubrum populi</name>
    <dbReference type="NCBI Taxonomy" id="223967"/>
    <lineage>
        <taxon>Bacteria</taxon>
        <taxon>Pseudomonadati</taxon>
        <taxon>Pseudomonadota</taxon>
        <taxon>Alphaproteobacteria</taxon>
        <taxon>Hyphomicrobiales</taxon>
        <taxon>Methylobacteriaceae</taxon>
        <taxon>Methylorubrum</taxon>
    </lineage>
</organism>